<proteinExistence type="predicted"/>
<accession>A0A2A7S1K2</accession>
<sequence length="185" mass="19290">MWPRNKRPRLAAARVGGRIAALLGGLALMLAGLGGAAAATPAPLDTPMKASMNQAHSDALLSWQSSHDFAGTLAHLRGTLADKGIRIFAEIDQAAAAADSGLTMPATVLILFGNPKAGTPVMLQHPLASVELPLRLVVRQAGDGSVWVDYLDAARLLERDYGVDETLLAPLARMPALLKAATTAN</sequence>
<dbReference type="PANTHER" id="PTHR38342:SF2">
    <property type="entry name" value="INNER MEMBRANE OR EXPORTED"/>
    <property type="match status" value="1"/>
</dbReference>
<comment type="caution">
    <text evidence="2">The sequence shown here is derived from an EMBL/GenBank/DDBJ whole genome shotgun (WGS) entry which is preliminary data.</text>
</comment>
<evidence type="ECO:0000259" key="1">
    <source>
        <dbReference type="Pfam" id="PF03625"/>
    </source>
</evidence>
<protein>
    <recommendedName>
        <fullName evidence="1">DUF302 domain-containing protein</fullName>
    </recommendedName>
</protein>
<dbReference type="Pfam" id="PF03625">
    <property type="entry name" value="DUF302"/>
    <property type="match status" value="1"/>
</dbReference>
<dbReference type="AlphaFoldDB" id="A0A2A7S1K2"/>
<dbReference type="EMBL" id="PDDY01000004">
    <property type="protein sequence ID" value="PEH37544.1"/>
    <property type="molecule type" value="Genomic_DNA"/>
</dbReference>
<dbReference type="InterPro" id="IPR005180">
    <property type="entry name" value="DUF302"/>
</dbReference>
<reference evidence="3" key="1">
    <citation type="submission" date="2017-09" db="EMBL/GenBank/DDBJ databases">
        <title>FDA dAtabase for Regulatory Grade micrObial Sequences (FDA-ARGOS): Supporting development and validation of Infectious Disease Dx tests.</title>
        <authorList>
            <person name="Minogue T."/>
            <person name="Wolcott M."/>
            <person name="Wasieloski L."/>
            <person name="Aguilar W."/>
            <person name="Moore D."/>
            <person name="Tallon L."/>
            <person name="Sadzewicz L."/>
            <person name="Ott S."/>
            <person name="Zhao X."/>
            <person name="Nagaraj S."/>
            <person name="Vavikolanu K."/>
            <person name="Aluvathingal J."/>
            <person name="Nadendla S."/>
            <person name="Sichtig H."/>
        </authorList>
    </citation>
    <scope>NUCLEOTIDE SEQUENCE [LARGE SCALE GENOMIC DNA]</scope>
    <source>
        <strain evidence="3">FDAARGOS_390</strain>
    </source>
</reference>
<dbReference type="RefSeq" id="WP_098153808.1">
    <property type="nucleotide sequence ID" value="NZ_CADEQB010000033.1"/>
</dbReference>
<evidence type="ECO:0000313" key="2">
    <source>
        <dbReference type="EMBL" id="PEH37544.1"/>
    </source>
</evidence>
<feature type="domain" description="DUF302" evidence="1">
    <location>
        <begin position="91"/>
        <end position="152"/>
    </location>
</feature>
<gene>
    <name evidence="2" type="ORF">CRM94_23780</name>
</gene>
<dbReference type="Gene3D" id="3.30.310.70">
    <property type="entry name" value="TT1751-like domain"/>
    <property type="match status" value="1"/>
</dbReference>
<dbReference type="Proteomes" id="UP000220629">
    <property type="component" value="Unassembled WGS sequence"/>
</dbReference>
<dbReference type="SUPFAM" id="SSF103247">
    <property type="entry name" value="TT1751-like"/>
    <property type="match status" value="1"/>
</dbReference>
<dbReference type="InterPro" id="IPR035923">
    <property type="entry name" value="TT1751-like_sf"/>
</dbReference>
<name>A0A2A7S1K2_BURGA</name>
<dbReference type="PANTHER" id="PTHR38342">
    <property type="entry name" value="SLR5037 PROTEIN"/>
    <property type="match status" value="1"/>
</dbReference>
<evidence type="ECO:0000313" key="3">
    <source>
        <dbReference type="Proteomes" id="UP000220629"/>
    </source>
</evidence>
<organism evidence="2 3">
    <name type="scientific">Burkholderia gladioli</name>
    <name type="common">Pseudomonas marginata</name>
    <name type="synonym">Phytomonas marginata</name>
    <dbReference type="NCBI Taxonomy" id="28095"/>
    <lineage>
        <taxon>Bacteria</taxon>
        <taxon>Pseudomonadati</taxon>
        <taxon>Pseudomonadota</taxon>
        <taxon>Betaproteobacteria</taxon>
        <taxon>Burkholderiales</taxon>
        <taxon>Burkholderiaceae</taxon>
        <taxon>Burkholderia</taxon>
    </lineage>
</organism>
<dbReference type="CDD" id="cd14797">
    <property type="entry name" value="DUF302"/>
    <property type="match status" value="1"/>
</dbReference>